<dbReference type="InterPro" id="IPR029058">
    <property type="entry name" value="AB_hydrolase_fold"/>
</dbReference>
<dbReference type="AlphaFoldDB" id="A0A8H5LLK2"/>
<feature type="domain" description="Peptidase S33 tripeptidyl aminopeptidase-like C-terminal" evidence="2">
    <location>
        <begin position="545"/>
        <end position="616"/>
    </location>
</feature>
<keyword evidence="1" id="KW-1133">Transmembrane helix</keyword>
<proteinExistence type="predicted"/>
<accession>A0A8H5LLK2</accession>
<gene>
    <name evidence="3" type="ORF">D9758_007284</name>
</gene>
<dbReference type="SUPFAM" id="SSF53474">
    <property type="entry name" value="alpha/beta-Hydrolases"/>
    <property type="match status" value="1"/>
</dbReference>
<keyword evidence="4" id="KW-1185">Reference proteome</keyword>
<sequence length="635" mass="68555">MDQDLVVIYYSVYLFSTSCLALSLAVIETVCILPLKSALASAQSMVRIHSTGPYAVKFLVYPNVFCAPPHPRTLLGCAAAWAVPHKTSQFLLWAWRIWSTWIAISIAAVKRLKIIHLTSLCTVIAQGSTNFDWNSIEASTNLSWVECFSGFQCARFKAPLDYSNPDNEQSAAIAVVKLPAQGSASEYGGPIFINPGGPGGSGVIYALTSGEFLQSTFGSQFDIIGFDPRGVNNTIPKVSIFNSDEEQMNWLSQEPLDFNSTEEALPEAWARYKAFSQLAESRDNNTLNHVTTGDVARDILGIGRSNGTREGTILWKIVWNCLGGRFCFHVSVGRVVIDGCADMDGWFNLDLASLIEDADKTMQAFFDGCYSAGPENCAFYASSPAEIEANLNDIYDSLRSQPMPVFSGDTYGVLTYDQLRSLIFGVLYFPTNFPFLAQGLAELQAGNATSFYQAFLAGVASEDAAVEAPVAIHCSDAEPLNLTATDMREYMGNINSTFAGMGALPVFMNRCTMEISPRTSLQRQALSTLSLLLTQYLSGPVGAKNTSFPLLIIGNTADPITPLAAAKKTSSVFPGSVLLTLDSPGHTSAFVPSNCTQQYIGAYFSNGTLPEEGIVCSLDGGLAGLFPSINDTQSK</sequence>
<comment type="caution">
    <text evidence="3">The sequence shown here is derived from an EMBL/GenBank/DDBJ whole genome shotgun (WGS) entry which is preliminary data.</text>
</comment>
<evidence type="ECO:0000259" key="2">
    <source>
        <dbReference type="Pfam" id="PF08386"/>
    </source>
</evidence>
<reference evidence="3 4" key="1">
    <citation type="journal article" date="2020" name="ISME J.">
        <title>Uncovering the hidden diversity of litter-decomposition mechanisms in mushroom-forming fungi.</title>
        <authorList>
            <person name="Floudas D."/>
            <person name="Bentzer J."/>
            <person name="Ahren D."/>
            <person name="Johansson T."/>
            <person name="Persson P."/>
            <person name="Tunlid A."/>
        </authorList>
    </citation>
    <scope>NUCLEOTIDE SEQUENCE [LARGE SCALE GENOMIC DNA]</scope>
    <source>
        <strain evidence="3 4">CBS 291.85</strain>
    </source>
</reference>
<organism evidence="3 4">
    <name type="scientific">Tetrapyrgos nigripes</name>
    <dbReference type="NCBI Taxonomy" id="182062"/>
    <lineage>
        <taxon>Eukaryota</taxon>
        <taxon>Fungi</taxon>
        <taxon>Dikarya</taxon>
        <taxon>Basidiomycota</taxon>
        <taxon>Agaricomycotina</taxon>
        <taxon>Agaricomycetes</taxon>
        <taxon>Agaricomycetidae</taxon>
        <taxon>Agaricales</taxon>
        <taxon>Marasmiineae</taxon>
        <taxon>Marasmiaceae</taxon>
        <taxon>Tetrapyrgos</taxon>
    </lineage>
</organism>
<dbReference type="Proteomes" id="UP000559256">
    <property type="component" value="Unassembled WGS sequence"/>
</dbReference>
<keyword evidence="1" id="KW-0812">Transmembrane</keyword>
<evidence type="ECO:0000313" key="4">
    <source>
        <dbReference type="Proteomes" id="UP000559256"/>
    </source>
</evidence>
<dbReference type="OrthoDB" id="425534at2759"/>
<protein>
    <recommendedName>
        <fullName evidence="2">Peptidase S33 tripeptidyl aminopeptidase-like C-terminal domain-containing protein</fullName>
    </recommendedName>
</protein>
<dbReference type="EMBL" id="JAACJM010000039">
    <property type="protein sequence ID" value="KAF5361716.1"/>
    <property type="molecule type" value="Genomic_DNA"/>
</dbReference>
<keyword evidence="1" id="KW-0472">Membrane</keyword>
<evidence type="ECO:0000313" key="3">
    <source>
        <dbReference type="EMBL" id="KAF5361716.1"/>
    </source>
</evidence>
<name>A0A8H5LLK2_9AGAR</name>
<dbReference type="Pfam" id="PF08386">
    <property type="entry name" value="Abhydrolase_4"/>
    <property type="match status" value="1"/>
</dbReference>
<dbReference type="InterPro" id="IPR013595">
    <property type="entry name" value="Pept_S33_TAP-like_C"/>
</dbReference>
<feature type="transmembrane region" description="Helical" evidence="1">
    <location>
        <begin position="12"/>
        <end position="35"/>
    </location>
</feature>
<evidence type="ECO:0000256" key="1">
    <source>
        <dbReference type="SAM" id="Phobius"/>
    </source>
</evidence>